<dbReference type="AlphaFoldDB" id="A0AAW0GX99"/>
<protein>
    <submittedName>
        <fullName evidence="1">Uncharacterized protein</fullName>
    </submittedName>
</protein>
<name>A0AAW0GX99_9APHY</name>
<dbReference type="Proteomes" id="UP001385951">
    <property type="component" value="Unassembled WGS sequence"/>
</dbReference>
<comment type="caution">
    <text evidence="1">The sequence shown here is derived from an EMBL/GenBank/DDBJ whole genome shotgun (WGS) entry which is preliminary data.</text>
</comment>
<evidence type="ECO:0000313" key="1">
    <source>
        <dbReference type="EMBL" id="KAK7696079.1"/>
    </source>
</evidence>
<keyword evidence="2" id="KW-1185">Reference proteome</keyword>
<dbReference type="EMBL" id="JASBNA010000001">
    <property type="protein sequence ID" value="KAK7696079.1"/>
    <property type="molecule type" value="Genomic_DNA"/>
</dbReference>
<organism evidence="1 2">
    <name type="scientific">Cerrena zonata</name>
    <dbReference type="NCBI Taxonomy" id="2478898"/>
    <lineage>
        <taxon>Eukaryota</taxon>
        <taxon>Fungi</taxon>
        <taxon>Dikarya</taxon>
        <taxon>Basidiomycota</taxon>
        <taxon>Agaricomycotina</taxon>
        <taxon>Agaricomycetes</taxon>
        <taxon>Polyporales</taxon>
        <taxon>Cerrenaceae</taxon>
        <taxon>Cerrena</taxon>
    </lineage>
</organism>
<accession>A0AAW0GX99</accession>
<gene>
    <name evidence="1" type="ORF">QCA50_000721</name>
</gene>
<sequence>MRFSGNCTSRQQYYPASPPISGNVDIWKGSSSSCILTQPRPRQSLGIITIHVEATVNRLLGHEMEGVQIPLDALSLYIATIPLSGRVAFHWSLIHVESNGIPTRHY</sequence>
<evidence type="ECO:0000313" key="2">
    <source>
        <dbReference type="Proteomes" id="UP001385951"/>
    </source>
</evidence>
<proteinExistence type="predicted"/>
<reference evidence="1 2" key="1">
    <citation type="submission" date="2022-09" db="EMBL/GenBank/DDBJ databases">
        <authorList>
            <person name="Palmer J.M."/>
        </authorList>
    </citation>
    <scope>NUCLEOTIDE SEQUENCE [LARGE SCALE GENOMIC DNA]</scope>
    <source>
        <strain evidence="1 2">DSM 7382</strain>
    </source>
</reference>